<proteinExistence type="predicted"/>
<name>A0ABY0BUZ3_9GAMM</name>
<reference evidence="3 4" key="1">
    <citation type="journal article" date="2018" name="Front. Microbiol.">
        <title>Genome-Based Analysis Reveals the Taxonomy and Diversity of the Family Idiomarinaceae.</title>
        <authorList>
            <person name="Liu Y."/>
            <person name="Lai Q."/>
            <person name="Shao Z."/>
        </authorList>
    </citation>
    <scope>NUCLEOTIDE SEQUENCE [LARGE SCALE GENOMIC DNA]</scope>
    <source>
        <strain evidence="3 4">GBSy1</strain>
    </source>
</reference>
<dbReference type="Proteomes" id="UP000287410">
    <property type="component" value="Unassembled WGS sequence"/>
</dbReference>
<dbReference type="InterPro" id="IPR019934">
    <property type="entry name" value="CHP03545"/>
</dbReference>
<dbReference type="EMBL" id="PIPN01000006">
    <property type="protein sequence ID" value="RUO28088.1"/>
    <property type="molecule type" value="Genomic_DNA"/>
</dbReference>
<dbReference type="RefSeq" id="WP_126790095.1">
    <property type="nucleotide sequence ID" value="NZ_PIPN01000006.1"/>
</dbReference>
<accession>A0ABY0BUZ3</accession>
<evidence type="ECO:0008006" key="5">
    <source>
        <dbReference type="Google" id="ProtNLM"/>
    </source>
</evidence>
<feature type="region of interest" description="Disordered" evidence="2">
    <location>
        <begin position="160"/>
        <end position="193"/>
    </location>
</feature>
<gene>
    <name evidence="3" type="ORF">CWE12_12775</name>
</gene>
<feature type="coiled-coil region" evidence="1">
    <location>
        <begin position="194"/>
        <end position="260"/>
    </location>
</feature>
<protein>
    <recommendedName>
        <fullName evidence="5">TIGR03545 family protein</fullName>
    </recommendedName>
</protein>
<evidence type="ECO:0000256" key="1">
    <source>
        <dbReference type="SAM" id="Coils"/>
    </source>
</evidence>
<evidence type="ECO:0000313" key="4">
    <source>
        <dbReference type="Proteomes" id="UP000287410"/>
    </source>
</evidence>
<sequence length="593" mass="67679">MNKYIRWQGLLTFVGFFAVLFLLVYLFAAPLMRWGLTTGLTRVNGAEVNIDKLDLRWSPFALELQKVQFTDPETPELNRFQADRVAFEMQLLQAMIGRIYIDELNADGIVMGVERESRGKVRADYIAEREAEGDTPTWGERFAELGFEFPDVDELLERSEIRTPEVIETTSTRSRESRDNVEGRRDELPDSERIESYEERLEALREARPRSIEEFEELRQTLSELRDDMRTDRDAVREFKNSVESAYQQVSEDVQRLRDAPSADIDRVRRLIAMDDDAISDMAGILFGPQVQRWTDYALVAYDFVAPMLQREAEDKPTRWEGRHIDFDRGNRPVFLIALATTSMRIGDVDLALRWDNITWQHERIGSPTTYRLELSETPYWQSLNADGNFFINEAIEFSGQQQWALQGAQLSAQTLLEQRDIRIDMAEAMINSRGDIRIENGRFSGGGNADLSAVELSTEGERSWTGMLGSALQQINAFDLDIGLEGSIGSPRLRIDSDLDNQLSSALSGVVQEYASSQLADVRARLQGQVDEALGDIQPRLEQIQQLRSLAEERESTLQGMLDEELDNLRDSARDELENRLRDVIRGRLGGG</sequence>
<dbReference type="NCBIfam" id="TIGR03545">
    <property type="entry name" value="TIGR03545 family protein"/>
    <property type="match status" value="1"/>
</dbReference>
<evidence type="ECO:0000256" key="2">
    <source>
        <dbReference type="SAM" id="MobiDB-lite"/>
    </source>
</evidence>
<keyword evidence="4" id="KW-1185">Reference proteome</keyword>
<evidence type="ECO:0000313" key="3">
    <source>
        <dbReference type="EMBL" id="RUO28088.1"/>
    </source>
</evidence>
<organism evidence="3 4">
    <name type="scientific">Aliidiomarina sedimenti</name>
    <dbReference type="NCBI Taxonomy" id="1933879"/>
    <lineage>
        <taxon>Bacteria</taxon>
        <taxon>Pseudomonadati</taxon>
        <taxon>Pseudomonadota</taxon>
        <taxon>Gammaproteobacteria</taxon>
        <taxon>Alteromonadales</taxon>
        <taxon>Idiomarinaceae</taxon>
        <taxon>Aliidiomarina</taxon>
    </lineage>
</organism>
<comment type="caution">
    <text evidence="3">The sequence shown here is derived from an EMBL/GenBank/DDBJ whole genome shotgun (WGS) entry which is preliminary data.</text>
</comment>
<feature type="compositionally biased region" description="Basic and acidic residues" evidence="2">
    <location>
        <begin position="173"/>
        <end position="193"/>
    </location>
</feature>
<keyword evidence="1" id="KW-0175">Coiled coil</keyword>